<dbReference type="PROSITE" id="PS51257">
    <property type="entry name" value="PROKAR_LIPOPROTEIN"/>
    <property type="match status" value="1"/>
</dbReference>
<reference evidence="3" key="1">
    <citation type="submission" date="2019-09" db="EMBL/GenBank/DDBJ databases">
        <title>Distinct polysaccharide growth profiles of human intestinal Prevotella copri isolates.</title>
        <authorList>
            <person name="Fehlner-Peach H."/>
            <person name="Magnabosco C."/>
            <person name="Raghavan V."/>
            <person name="Scher J.U."/>
            <person name="Tett A."/>
            <person name="Cox L.M."/>
            <person name="Gottsegen C."/>
            <person name="Watters A."/>
            <person name="Wiltshire- Gordon J.D."/>
            <person name="Segata N."/>
            <person name="Bonneau R."/>
            <person name="Littman D.R."/>
        </authorList>
    </citation>
    <scope>NUCLEOTIDE SEQUENCE [LARGE SCALE GENOMIC DNA]</scope>
    <source>
        <strain evidence="3">iAA108</strain>
    </source>
</reference>
<dbReference type="Pfam" id="PF13149">
    <property type="entry name" value="Mfa_like_1"/>
    <property type="match status" value="1"/>
</dbReference>
<accession>A0AA90UYV3</accession>
<gene>
    <name evidence="2" type="ORF">F7D74_09400</name>
</gene>
<keyword evidence="1" id="KW-0732">Signal</keyword>
<sequence length="349" mass="38598">MYKNFFMGIAAMAALTLVSCSSDDLNSLSDNSSKNEAISFDGYWGRSAVSVNDSRGSVIDKAEDLQNISEGFGVFGNYTSTDVTTTTYGENLFKNQQVTYDATAETPAWTYEPVKYWSPAGHIDFLAYAPFDSNQKLKENSKLDFTVNSTITAQKDLLWANAANKTNTDKPVTFIFKHALSRLGYTVKTSAAAEGTTITLNQITLAGSNDGAKGAFYSAGIIDLSKTSSTDLWTNLNSDTKLKFDWVSSNKELSSTETKNDETEYLFVIPQNFSQKTTSADALYVVVEYTISYSDQTTMKTKVYQKLEKNFEQGKAYTLNLTIGLTPIEFNATVDTWTDINQGEINSWN</sequence>
<evidence type="ECO:0000256" key="1">
    <source>
        <dbReference type="SAM" id="SignalP"/>
    </source>
</evidence>
<dbReference type="EMBL" id="VZCC01000062">
    <property type="protein sequence ID" value="MQN84184.1"/>
    <property type="molecule type" value="Genomic_DNA"/>
</dbReference>
<feature type="chain" id="PRO_5041679798" evidence="1">
    <location>
        <begin position="23"/>
        <end position="349"/>
    </location>
</feature>
<organism evidence="2 3">
    <name type="scientific">Segatella copri</name>
    <dbReference type="NCBI Taxonomy" id="165179"/>
    <lineage>
        <taxon>Bacteria</taxon>
        <taxon>Pseudomonadati</taxon>
        <taxon>Bacteroidota</taxon>
        <taxon>Bacteroidia</taxon>
        <taxon>Bacteroidales</taxon>
        <taxon>Prevotellaceae</taxon>
        <taxon>Segatella</taxon>
    </lineage>
</organism>
<name>A0AA90UYV3_9BACT</name>
<dbReference type="InterPro" id="IPR025049">
    <property type="entry name" value="Mfa-like_1"/>
</dbReference>
<evidence type="ECO:0000313" key="3">
    <source>
        <dbReference type="Proteomes" id="UP000421408"/>
    </source>
</evidence>
<dbReference type="Gene3D" id="2.60.40.2630">
    <property type="match status" value="1"/>
</dbReference>
<proteinExistence type="predicted"/>
<evidence type="ECO:0000313" key="2">
    <source>
        <dbReference type="EMBL" id="MQN84184.1"/>
    </source>
</evidence>
<dbReference type="RefSeq" id="WP_153119030.1">
    <property type="nucleotide sequence ID" value="NZ_VZCC01000062.1"/>
</dbReference>
<dbReference type="InterPro" id="IPR042278">
    <property type="entry name" value="Mfa-like_1_N"/>
</dbReference>
<feature type="signal peptide" evidence="1">
    <location>
        <begin position="1"/>
        <end position="22"/>
    </location>
</feature>
<dbReference type="Gene3D" id="2.60.40.2620">
    <property type="entry name" value="Fimbrillin-like"/>
    <property type="match status" value="1"/>
</dbReference>
<comment type="caution">
    <text evidence="2">The sequence shown here is derived from an EMBL/GenBank/DDBJ whole genome shotgun (WGS) entry which is preliminary data.</text>
</comment>
<dbReference type="CDD" id="cd13120">
    <property type="entry name" value="BF2867_like_N"/>
    <property type="match status" value="1"/>
</dbReference>
<dbReference type="AlphaFoldDB" id="A0AA90UYV3"/>
<dbReference type="Proteomes" id="UP000421408">
    <property type="component" value="Unassembled WGS sequence"/>
</dbReference>
<protein>
    <submittedName>
        <fullName evidence="2">Fimbrillin family protein</fullName>
    </submittedName>
</protein>